<protein>
    <recommendedName>
        <fullName evidence="7">Cyanocobalamin reductase / alkylcobalamin dealkylase</fullName>
        <ecNumber evidence="6">1.16.1.6</ecNumber>
        <ecNumber evidence="5">2.5.1.151</ecNumber>
    </recommendedName>
    <alternativeName>
        <fullName evidence="19">Alkylcobalamin:glutathione S-alkyltransferase</fullName>
    </alternativeName>
    <alternativeName>
        <fullName evidence="18">CblC</fullName>
    </alternativeName>
    <alternativeName>
        <fullName evidence="17">Cyanocobalamin reductase (cyanide-eliminating)</fullName>
    </alternativeName>
    <alternativeName>
        <fullName evidence="16">Methylmalonic aciduria and homocystinuria type C protein</fullName>
    </alternativeName>
</protein>
<evidence type="ECO:0000256" key="11">
    <source>
        <dbReference type="ARBA" id="ARBA00022643"/>
    </source>
</evidence>
<keyword evidence="10" id="KW-0285">Flavoprotein</keyword>
<feature type="region of interest" description="Disordered" evidence="24">
    <location>
        <begin position="235"/>
        <end position="287"/>
    </location>
</feature>
<keyword evidence="11" id="KW-0288">FMN</keyword>
<dbReference type="PANTHER" id="PTHR31457">
    <property type="entry name" value="METHYLMALONIC ACIDURIA AND HOMOCYSTINURIA TYPE C PROTEIN"/>
    <property type="match status" value="1"/>
</dbReference>
<keyword evidence="9" id="KW-0846">Cobalamin</keyword>
<dbReference type="GO" id="GO:0009235">
    <property type="term" value="P:cobalamin metabolic process"/>
    <property type="evidence" value="ECO:0007669"/>
    <property type="project" value="TreeGrafter"/>
</dbReference>
<comment type="subcellular location">
    <subcellularLocation>
        <location evidence="3">Cytoplasm</location>
    </subcellularLocation>
</comment>
<evidence type="ECO:0000256" key="15">
    <source>
        <dbReference type="ARBA" id="ARBA00023285"/>
    </source>
</evidence>
<evidence type="ECO:0000256" key="13">
    <source>
        <dbReference type="ARBA" id="ARBA00022857"/>
    </source>
</evidence>
<evidence type="ECO:0000256" key="20">
    <source>
        <dbReference type="ARBA" id="ARBA00047294"/>
    </source>
</evidence>
<keyword evidence="12" id="KW-0274">FAD</keyword>
<evidence type="ECO:0000256" key="21">
    <source>
        <dbReference type="ARBA" id="ARBA00047958"/>
    </source>
</evidence>
<dbReference type="GO" id="GO:0031419">
    <property type="term" value="F:cobalamin binding"/>
    <property type="evidence" value="ECO:0007669"/>
    <property type="project" value="UniProtKB-KW"/>
</dbReference>
<name>A0AAJ7X524_PETMA</name>
<dbReference type="GO" id="GO:0005737">
    <property type="term" value="C:cytoplasm"/>
    <property type="evidence" value="ECO:0007669"/>
    <property type="project" value="UniProtKB-SubCell"/>
</dbReference>
<dbReference type="AlphaFoldDB" id="A0AAJ7X524"/>
<dbReference type="Pfam" id="PF16690">
    <property type="entry name" value="MMACHC"/>
    <property type="match status" value="1"/>
</dbReference>
<keyword evidence="13" id="KW-0521">NADP</keyword>
<dbReference type="Proteomes" id="UP001318040">
    <property type="component" value="Chromosome 35"/>
</dbReference>
<evidence type="ECO:0000256" key="7">
    <source>
        <dbReference type="ARBA" id="ARBA00014027"/>
    </source>
</evidence>
<comment type="catalytic activity">
    <reaction evidence="21">
        <text>2 cob(II)alamin-[cyanocobalamin reductase] + 2 hydrogen cyanide + NADP(+) = 2 cyanocob(III)alamin + 2 apo-[cyanocobalamin reductase] + NADPH + H(+)</text>
        <dbReference type="Rhea" id="RHEA:16113"/>
        <dbReference type="Rhea" id="RHEA-COMP:14717"/>
        <dbReference type="Rhea" id="RHEA-COMP:14718"/>
        <dbReference type="ChEBI" id="CHEBI:15378"/>
        <dbReference type="ChEBI" id="CHEBI:16304"/>
        <dbReference type="ChEBI" id="CHEBI:17439"/>
        <dbReference type="ChEBI" id="CHEBI:18407"/>
        <dbReference type="ChEBI" id="CHEBI:57783"/>
        <dbReference type="ChEBI" id="CHEBI:58349"/>
        <dbReference type="ChEBI" id="CHEBI:83228"/>
        <dbReference type="EC" id="1.16.1.6"/>
    </reaction>
    <physiologicalReaction direction="right-to-left" evidence="21">
        <dbReference type="Rhea" id="RHEA:16115"/>
    </physiologicalReaction>
</comment>
<proteinExistence type="inferred from homology"/>
<evidence type="ECO:0000256" key="8">
    <source>
        <dbReference type="ARBA" id="ARBA00022490"/>
    </source>
</evidence>
<dbReference type="CTD" id="25974"/>
<evidence type="ECO:0000256" key="14">
    <source>
        <dbReference type="ARBA" id="ARBA00023002"/>
    </source>
</evidence>
<dbReference type="GO" id="GO:0033787">
    <property type="term" value="F:cyanocobalamin reductase (cyanide-eliminating) (NADP+) activity"/>
    <property type="evidence" value="ECO:0007669"/>
    <property type="project" value="UniProtKB-EC"/>
</dbReference>
<evidence type="ECO:0000256" key="22">
    <source>
        <dbReference type="ARBA" id="ARBA00048537"/>
    </source>
</evidence>
<reference evidence="26" key="1">
    <citation type="submission" date="2025-08" db="UniProtKB">
        <authorList>
            <consortium name="RefSeq"/>
        </authorList>
    </citation>
    <scope>IDENTIFICATION</scope>
    <source>
        <tissue evidence="26">Sperm</tissue>
    </source>
</reference>
<sequence>MSTSPASSVLATIRQRLEPLGFECHGFQVGWYNERVLEGFRLPVPAESLGVLVISTPSMFELALLPFLSRPERCGTRDPVDECSAFHLSAVTQEFPGQRVEVIHDFDVLPSRRPRLLVQTAAHVAGAAFYYRSEDVRDAPWPANKKMFGVCMHPVYGGWFAIRGALIFADVSASDLPRPEPPDSVSSNAARILLLEKFNYNWQDWSYRDVIPVKQRYSEAQKLYFSTPPDQRHTLPGFAFLQPQPTSQPGAESETEPVSRPEQGSTPEAVSPPKPESVSLQAAVSVP</sequence>
<evidence type="ECO:0000256" key="18">
    <source>
        <dbReference type="ARBA" id="ARBA00031815"/>
    </source>
</evidence>
<comment type="catalytic activity">
    <reaction evidence="23">
        <text>apo-[alkylcobalamin reductase] + an R-cob(III)alamin + glutathione = cob(I)alamin-[alkylcobalamin reductase] + an S-substituted glutathione + H(+)</text>
        <dbReference type="Rhea" id="RHEA:40719"/>
        <dbReference type="Rhea" id="RHEA-COMP:14730"/>
        <dbReference type="Rhea" id="RHEA-COMP:14731"/>
        <dbReference type="ChEBI" id="CHEBI:15378"/>
        <dbReference type="ChEBI" id="CHEBI:57925"/>
        <dbReference type="ChEBI" id="CHEBI:60488"/>
        <dbReference type="ChEBI" id="CHEBI:83228"/>
        <dbReference type="ChEBI" id="CHEBI:90779"/>
        <dbReference type="ChEBI" id="CHEBI:140785"/>
        <dbReference type="EC" id="2.5.1.151"/>
    </reaction>
    <physiologicalReaction direction="left-to-right" evidence="23">
        <dbReference type="Rhea" id="RHEA:40720"/>
    </physiologicalReaction>
</comment>
<dbReference type="InterPro" id="IPR032037">
    <property type="entry name" value="MMACHC"/>
</dbReference>
<evidence type="ECO:0000256" key="19">
    <source>
        <dbReference type="ARBA" id="ARBA00032650"/>
    </source>
</evidence>
<keyword evidence="15" id="KW-0170">Cobalt</keyword>
<comment type="catalytic activity">
    <reaction evidence="22">
        <text>apo-[alkylcobalamin reductase] + adenosylcob(III)alamin + glutathione = S-adenosylglutathione + cob(I)alamin-[alkylcobalamin reductase] + H(+)</text>
        <dbReference type="Rhea" id="RHEA:63136"/>
        <dbReference type="Rhea" id="RHEA-COMP:14730"/>
        <dbReference type="Rhea" id="RHEA-COMP:14731"/>
        <dbReference type="ChEBI" id="CHEBI:15378"/>
        <dbReference type="ChEBI" id="CHEBI:18408"/>
        <dbReference type="ChEBI" id="CHEBI:57925"/>
        <dbReference type="ChEBI" id="CHEBI:60488"/>
        <dbReference type="ChEBI" id="CHEBI:83228"/>
        <dbReference type="ChEBI" id="CHEBI:146184"/>
        <dbReference type="EC" id="2.5.1.151"/>
    </reaction>
    <physiologicalReaction direction="left-to-right" evidence="22">
        <dbReference type="Rhea" id="RHEA:63137"/>
    </physiologicalReaction>
</comment>
<dbReference type="CDD" id="cd12959">
    <property type="entry name" value="MMACHC-like"/>
    <property type="match status" value="1"/>
</dbReference>
<dbReference type="GO" id="GO:0071949">
    <property type="term" value="F:FAD binding"/>
    <property type="evidence" value="ECO:0007669"/>
    <property type="project" value="TreeGrafter"/>
</dbReference>
<evidence type="ECO:0000256" key="2">
    <source>
        <dbReference type="ARBA" id="ARBA00001974"/>
    </source>
</evidence>
<dbReference type="GO" id="GO:0032451">
    <property type="term" value="F:demethylase activity"/>
    <property type="evidence" value="ECO:0007669"/>
    <property type="project" value="TreeGrafter"/>
</dbReference>
<dbReference type="RefSeq" id="XP_032821809.1">
    <property type="nucleotide sequence ID" value="XM_032965918.1"/>
</dbReference>
<comment type="catalytic activity">
    <reaction evidence="20">
        <text>apo-[alkylcobalamin reductase] + methylcob(III)alamin + glutathione = S-methyl glutathione + cob(I)alamin-[alkylcobalamin reductase] + H(+)</text>
        <dbReference type="Rhea" id="RHEA:63132"/>
        <dbReference type="Rhea" id="RHEA-COMP:14730"/>
        <dbReference type="Rhea" id="RHEA-COMP:14731"/>
        <dbReference type="ChEBI" id="CHEBI:15378"/>
        <dbReference type="ChEBI" id="CHEBI:28115"/>
        <dbReference type="ChEBI" id="CHEBI:57925"/>
        <dbReference type="ChEBI" id="CHEBI:60488"/>
        <dbReference type="ChEBI" id="CHEBI:83228"/>
        <dbReference type="ChEBI" id="CHEBI:141467"/>
        <dbReference type="EC" id="2.5.1.151"/>
    </reaction>
    <physiologicalReaction direction="left-to-right" evidence="20">
        <dbReference type="Rhea" id="RHEA:63133"/>
    </physiologicalReaction>
</comment>
<comment type="cofactor">
    <cofactor evidence="2">
        <name>FAD</name>
        <dbReference type="ChEBI" id="CHEBI:57692"/>
    </cofactor>
</comment>
<evidence type="ECO:0000256" key="12">
    <source>
        <dbReference type="ARBA" id="ARBA00022827"/>
    </source>
</evidence>
<evidence type="ECO:0000256" key="23">
    <source>
        <dbReference type="ARBA" id="ARBA00049505"/>
    </source>
</evidence>
<accession>A0AAJ7X524</accession>
<evidence type="ECO:0000256" key="17">
    <source>
        <dbReference type="ARBA" id="ARBA00031313"/>
    </source>
</evidence>
<dbReference type="KEGG" id="pmrn:116948806"/>
<evidence type="ECO:0000313" key="25">
    <source>
        <dbReference type="Proteomes" id="UP001318040"/>
    </source>
</evidence>
<evidence type="ECO:0000256" key="24">
    <source>
        <dbReference type="SAM" id="MobiDB-lite"/>
    </source>
</evidence>
<comment type="cofactor">
    <cofactor evidence="1">
        <name>FMN</name>
        <dbReference type="ChEBI" id="CHEBI:58210"/>
    </cofactor>
</comment>
<organism evidence="25 26">
    <name type="scientific">Petromyzon marinus</name>
    <name type="common">Sea lamprey</name>
    <dbReference type="NCBI Taxonomy" id="7757"/>
    <lineage>
        <taxon>Eukaryota</taxon>
        <taxon>Metazoa</taxon>
        <taxon>Chordata</taxon>
        <taxon>Craniata</taxon>
        <taxon>Vertebrata</taxon>
        <taxon>Cyclostomata</taxon>
        <taxon>Hyperoartia</taxon>
        <taxon>Petromyzontiformes</taxon>
        <taxon>Petromyzontidae</taxon>
        <taxon>Petromyzon</taxon>
    </lineage>
</organism>
<keyword evidence="25" id="KW-1185">Reference proteome</keyword>
<keyword evidence="14" id="KW-0560">Oxidoreductase</keyword>
<evidence type="ECO:0000256" key="5">
    <source>
        <dbReference type="ARBA" id="ARBA00012308"/>
    </source>
</evidence>
<evidence type="ECO:0000256" key="3">
    <source>
        <dbReference type="ARBA" id="ARBA00004496"/>
    </source>
</evidence>
<feature type="compositionally biased region" description="Polar residues" evidence="24">
    <location>
        <begin position="278"/>
        <end position="287"/>
    </location>
</feature>
<evidence type="ECO:0000256" key="16">
    <source>
        <dbReference type="ARBA" id="ARBA00031056"/>
    </source>
</evidence>
<dbReference type="PANTHER" id="PTHR31457:SF2">
    <property type="entry name" value="CYANOCOBALAMIN REDUCTASE _ ALKYLCOBALAMIN DEALKYLASE"/>
    <property type="match status" value="1"/>
</dbReference>
<evidence type="ECO:0000256" key="6">
    <source>
        <dbReference type="ARBA" id="ARBA00012666"/>
    </source>
</evidence>
<gene>
    <name evidence="26" type="primary">MMACHC</name>
</gene>
<dbReference type="EC" id="1.16.1.6" evidence="6"/>
<dbReference type="EC" id="2.5.1.151" evidence="5"/>
<evidence type="ECO:0000256" key="9">
    <source>
        <dbReference type="ARBA" id="ARBA00022628"/>
    </source>
</evidence>
<evidence type="ECO:0000256" key="1">
    <source>
        <dbReference type="ARBA" id="ARBA00001917"/>
    </source>
</evidence>
<evidence type="ECO:0000256" key="4">
    <source>
        <dbReference type="ARBA" id="ARBA00007762"/>
    </source>
</evidence>
<comment type="similarity">
    <text evidence="4">Belongs to the MMACHC family.</text>
</comment>
<keyword evidence="8" id="KW-0963">Cytoplasm</keyword>
<evidence type="ECO:0000256" key="10">
    <source>
        <dbReference type="ARBA" id="ARBA00022630"/>
    </source>
</evidence>
<evidence type="ECO:0000313" key="26">
    <source>
        <dbReference type="RefSeq" id="XP_032821809.1"/>
    </source>
</evidence>